<accession>A0A6J8EV00</accession>
<organism evidence="1 2">
    <name type="scientific">Mytilus coruscus</name>
    <name type="common">Sea mussel</name>
    <dbReference type="NCBI Taxonomy" id="42192"/>
    <lineage>
        <taxon>Eukaryota</taxon>
        <taxon>Metazoa</taxon>
        <taxon>Spiralia</taxon>
        <taxon>Lophotrochozoa</taxon>
        <taxon>Mollusca</taxon>
        <taxon>Bivalvia</taxon>
        <taxon>Autobranchia</taxon>
        <taxon>Pteriomorphia</taxon>
        <taxon>Mytilida</taxon>
        <taxon>Mytiloidea</taxon>
        <taxon>Mytilidae</taxon>
        <taxon>Mytilinae</taxon>
        <taxon>Mytilus</taxon>
    </lineage>
</organism>
<dbReference type="AlphaFoldDB" id="A0A6J8EV00"/>
<keyword evidence="2" id="KW-1185">Reference proteome</keyword>
<proteinExistence type="predicted"/>
<dbReference type="EMBL" id="CACVKT020010036">
    <property type="protein sequence ID" value="CAC5424459.1"/>
    <property type="molecule type" value="Genomic_DNA"/>
</dbReference>
<gene>
    <name evidence="1" type="ORF">MCOR_56362</name>
</gene>
<reference evidence="1 2" key="1">
    <citation type="submission" date="2020-06" db="EMBL/GenBank/DDBJ databases">
        <authorList>
            <person name="Li R."/>
            <person name="Bekaert M."/>
        </authorList>
    </citation>
    <scope>NUCLEOTIDE SEQUENCE [LARGE SCALE GENOMIC DNA]</scope>
    <source>
        <strain evidence="2">wild</strain>
    </source>
</reference>
<evidence type="ECO:0000313" key="1">
    <source>
        <dbReference type="EMBL" id="CAC5424459.1"/>
    </source>
</evidence>
<name>A0A6J8EV00_MYTCO</name>
<evidence type="ECO:0000313" key="2">
    <source>
        <dbReference type="Proteomes" id="UP000507470"/>
    </source>
</evidence>
<dbReference type="OrthoDB" id="6114007at2759"/>
<protein>
    <submittedName>
        <fullName evidence="1">Uncharacterized protein</fullName>
    </submittedName>
</protein>
<sequence>MPWKSPCGTEGNGDELDELRNTADRSWIRHFIAVLEEINDYFTELKISYYLDPTVQSLVNRCGYLDSDSQHLVGFPTVNATKINNPAELNITLEILDDYQKLATVLVFVEQIVREKDSFRGITNLDILCNIYYKIRDVLCELRTQSQRTLIDKVTPTRNVMNTEYRRVNRIARLPRNYIIFKDSSRYLRAISNKYIRLYFQI</sequence>
<dbReference type="Proteomes" id="UP000507470">
    <property type="component" value="Unassembled WGS sequence"/>
</dbReference>